<protein>
    <recommendedName>
        <fullName evidence="9">Peptidase S1 domain-containing protein</fullName>
    </recommendedName>
</protein>
<feature type="domain" description="Peptidase S1" evidence="9">
    <location>
        <begin position="306"/>
        <end position="510"/>
    </location>
</feature>
<evidence type="ECO:0000313" key="10">
    <source>
        <dbReference type="EMBL" id="RLN47591.1"/>
    </source>
</evidence>
<dbReference type="PANTHER" id="PTHR24276">
    <property type="entry name" value="POLYSERASE-RELATED"/>
    <property type="match status" value="1"/>
</dbReference>
<proteinExistence type="inferred from homology"/>
<feature type="signal peptide" evidence="8">
    <location>
        <begin position="1"/>
        <end position="19"/>
    </location>
</feature>
<dbReference type="InterPro" id="IPR050430">
    <property type="entry name" value="Peptidase_S1"/>
</dbReference>
<feature type="domain" description="Peptidase S1" evidence="9">
    <location>
        <begin position="27"/>
        <end position="276"/>
    </location>
</feature>
<dbReference type="GO" id="GO:0004252">
    <property type="term" value="F:serine-type endopeptidase activity"/>
    <property type="evidence" value="ECO:0007669"/>
    <property type="project" value="InterPro"/>
</dbReference>
<keyword evidence="6" id="KW-1015">Disulfide bond</keyword>
<evidence type="ECO:0000256" key="6">
    <source>
        <dbReference type="ARBA" id="ARBA00023157"/>
    </source>
</evidence>
<dbReference type="FunFam" id="2.40.10.10:FF:000156">
    <property type="entry name" value="MIP06385p"/>
    <property type="match status" value="1"/>
</dbReference>
<dbReference type="OrthoDB" id="104223at2759"/>
<reference evidence="12 13" key="1">
    <citation type="submission" date="2018-07" db="EMBL/GenBank/DDBJ databases">
        <title>Genome sequencing of oomycete isolates from Chile give support for New Zealand origin for Phytophthora kernoviae and make available the first Nothophytophthora sp. genome.</title>
        <authorList>
            <person name="Studholme D.J."/>
            <person name="Sanfuentes E."/>
            <person name="Panda P."/>
            <person name="Hill R."/>
            <person name="Sambles C."/>
            <person name="Grant M."/>
            <person name="Williams N.M."/>
            <person name="Mcdougal R.L."/>
        </authorList>
    </citation>
    <scope>NUCLEOTIDE SEQUENCE [LARGE SCALE GENOMIC DNA]</scope>
    <source>
        <strain evidence="11">Chile6</strain>
        <strain evidence="10">Chile7</strain>
    </source>
</reference>
<dbReference type="AlphaFoldDB" id="A0A3F2RCH8"/>
<dbReference type="Pfam" id="PF00089">
    <property type="entry name" value="Trypsin"/>
    <property type="match status" value="3"/>
</dbReference>
<dbReference type="InterPro" id="IPR001254">
    <property type="entry name" value="Trypsin_dom"/>
</dbReference>
<evidence type="ECO:0000313" key="12">
    <source>
        <dbReference type="Proteomes" id="UP000277300"/>
    </source>
</evidence>
<dbReference type="EMBL" id="MBAD02002431">
    <property type="protein sequence ID" value="RLN47591.1"/>
    <property type="molecule type" value="Genomic_DNA"/>
</dbReference>
<dbReference type="Gene3D" id="2.40.10.10">
    <property type="entry name" value="Trypsin-like serine proteases"/>
    <property type="match status" value="3"/>
</dbReference>
<dbReference type="InterPro" id="IPR001314">
    <property type="entry name" value="Peptidase_S1A"/>
</dbReference>
<dbReference type="Proteomes" id="UP000277300">
    <property type="component" value="Unassembled WGS sequence"/>
</dbReference>
<evidence type="ECO:0000256" key="1">
    <source>
        <dbReference type="ARBA" id="ARBA00004613"/>
    </source>
</evidence>
<evidence type="ECO:0000256" key="2">
    <source>
        <dbReference type="ARBA" id="ARBA00007664"/>
    </source>
</evidence>
<dbReference type="CDD" id="cd00190">
    <property type="entry name" value="Tryp_SPc"/>
    <property type="match status" value="3"/>
</dbReference>
<dbReference type="GO" id="GO:0005576">
    <property type="term" value="C:extracellular region"/>
    <property type="evidence" value="ECO:0007669"/>
    <property type="project" value="UniProtKB-SubCell"/>
</dbReference>
<gene>
    <name evidence="10" type="ORF">BBJ29_008999</name>
    <name evidence="11" type="ORF">BBP00_00009526</name>
</gene>
<comment type="subcellular location">
    <subcellularLocation>
        <location evidence="1">Secreted</location>
    </subcellularLocation>
</comment>
<evidence type="ECO:0000256" key="7">
    <source>
        <dbReference type="ARBA" id="ARBA00023180"/>
    </source>
</evidence>
<dbReference type="PANTHER" id="PTHR24276:SF98">
    <property type="entry name" value="FI18310P1-RELATED"/>
    <property type="match status" value="1"/>
</dbReference>
<name>A0A3F2RCH8_9STRA</name>
<evidence type="ECO:0000256" key="5">
    <source>
        <dbReference type="ARBA" id="ARBA00023026"/>
    </source>
</evidence>
<comment type="similarity">
    <text evidence="2">Belongs to the peptidase S1 family.</text>
</comment>
<dbReference type="SUPFAM" id="SSF50494">
    <property type="entry name" value="Trypsin-like serine proteases"/>
    <property type="match status" value="3"/>
</dbReference>
<evidence type="ECO:0000313" key="13">
    <source>
        <dbReference type="Proteomes" id="UP000284657"/>
    </source>
</evidence>
<dbReference type="GO" id="GO:0006508">
    <property type="term" value="P:proteolysis"/>
    <property type="evidence" value="ECO:0007669"/>
    <property type="project" value="InterPro"/>
</dbReference>
<keyword evidence="3" id="KW-0964">Secreted</keyword>
<accession>A0A3F2RCH8</accession>
<evidence type="ECO:0000256" key="8">
    <source>
        <dbReference type="SAM" id="SignalP"/>
    </source>
</evidence>
<keyword evidence="7" id="KW-0325">Glycoprotein</keyword>
<evidence type="ECO:0000256" key="4">
    <source>
        <dbReference type="ARBA" id="ARBA00022729"/>
    </source>
</evidence>
<dbReference type="SMART" id="SM00020">
    <property type="entry name" value="Tryp_SPc"/>
    <property type="match status" value="3"/>
</dbReference>
<feature type="chain" id="PRO_5036082171" description="Peptidase S1 domain-containing protein" evidence="8">
    <location>
        <begin position="20"/>
        <end position="744"/>
    </location>
</feature>
<dbReference type="Proteomes" id="UP000284657">
    <property type="component" value="Unassembled WGS sequence"/>
</dbReference>
<dbReference type="InterPro" id="IPR009003">
    <property type="entry name" value="Peptidase_S1_PA"/>
</dbReference>
<evidence type="ECO:0000256" key="3">
    <source>
        <dbReference type="ARBA" id="ARBA00022525"/>
    </source>
</evidence>
<feature type="domain" description="Peptidase S1" evidence="9">
    <location>
        <begin position="513"/>
        <end position="742"/>
    </location>
</feature>
<keyword evidence="4 8" id="KW-0732">Signal</keyword>
<evidence type="ECO:0000259" key="9">
    <source>
        <dbReference type="PROSITE" id="PS50240"/>
    </source>
</evidence>
<dbReference type="PROSITE" id="PS50240">
    <property type="entry name" value="TRYPSIN_DOM"/>
    <property type="match status" value="3"/>
</dbReference>
<organism evidence="11 12">
    <name type="scientific">Phytophthora kernoviae</name>
    <dbReference type="NCBI Taxonomy" id="325452"/>
    <lineage>
        <taxon>Eukaryota</taxon>
        <taxon>Sar</taxon>
        <taxon>Stramenopiles</taxon>
        <taxon>Oomycota</taxon>
        <taxon>Peronosporomycetes</taxon>
        <taxon>Peronosporales</taxon>
        <taxon>Peronosporaceae</taxon>
        <taxon>Phytophthora</taxon>
    </lineage>
</organism>
<dbReference type="PRINTS" id="PR00722">
    <property type="entry name" value="CHYMOTRYPSIN"/>
</dbReference>
<keyword evidence="5" id="KW-0843">Virulence</keyword>
<sequence>MKVVSTIAVTLGLIASANAEHTERKLIIGGSVVPSGSKTYTTGIRSTPEGNSFCAGSLISPTHVLTSATCGTFGELNYAAVGTHYINGARDGERIKVVSVQNHTNYDYTSGTYDFAILTLEKASKFMPVKLPAADDKDIKAGIWSTVMGWGETSYPNGTNSNELRKVSLELWDNQDCSKVFAIDDSMVCAGGVAGKDSCSSDLGGPLVKELKAGDADDIVLGLSSWGKGFWMIGDRYDFNLLSDLGAVGVALVRQVVVFTEFEYCRPKMWLRAQYKHHFATSSGSSPEDTVTCAQPRQNVTERKLIVGGEVVPRGIKTYTAGLRATIDGNSFCSGSLISPTHVFTASHCLVCDIRRASIGSPFRNGTQDGERIRVISTMTHPNYSENVLCSDNFMVVEPARPSSFNPVQLTAADDSDFEVGKWATAMGWGTYAETGENYAYELQCVDIQLASDEACANCATVNSTMVCAGGILGKDSCGGDSGGLLILDGGNSTKDVLIGSRSGATTLLRQLILGGSVVPSGSKTYTTGIRSTPEGNSFCAGSLIKPNYVLTTAACTGVGFKGPNFVSVGAHYINGTQDGEQIKVVSVQNHTDYNSSTGSNDFALLKLERPSKFTPVKLPAADDSDIKPGVWSTVMGWGDTSYPNGTESNELQHVSMEVWDNEDCAPIFVVDGSMVCAGGVAGKDACIGDTGGPLVKELTAGDADDILLGLVSWGSGCGDQGYPGVYSRVSAAIQWINSVTNGQ</sequence>
<dbReference type="InterPro" id="IPR043504">
    <property type="entry name" value="Peptidase_S1_PA_chymotrypsin"/>
</dbReference>
<comment type="caution">
    <text evidence="11">The sequence shown here is derived from an EMBL/GenBank/DDBJ whole genome shotgun (WGS) entry which is preliminary data.</text>
</comment>
<dbReference type="EMBL" id="MBDO02000705">
    <property type="protein sequence ID" value="RLN52774.1"/>
    <property type="molecule type" value="Genomic_DNA"/>
</dbReference>
<evidence type="ECO:0000313" key="11">
    <source>
        <dbReference type="EMBL" id="RLN52774.1"/>
    </source>
</evidence>